<dbReference type="Gene3D" id="3.20.20.70">
    <property type="entry name" value="Aldolase class I"/>
    <property type="match status" value="1"/>
</dbReference>
<keyword evidence="4" id="KW-0521">NADP</keyword>
<dbReference type="EMBL" id="JBHTEF010000001">
    <property type="protein sequence ID" value="MFC7580707.1"/>
    <property type="molecule type" value="Genomic_DNA"/>
</dbReference>
<reference evidence="8" key="1">
    <citation type="journal article" date="2019" name="Int. J. Syst. Evol. Microbiol.">
        <title>The Global Catalogue of Microorganisms (GCM) 10K type strain sequencing project: providing services to taxonomists for standard genome sequencing and annotation.</title>
        <authorList>
            <consortium name="The Broad Institute Genomics Platform"/>
            <consortium name="The Broad Institute Genome Sequencing Center for Infectious Disease"/>
            <person name="Wu L."/>
            <person name="Ma J."/>
        </authorList>
    </citation>
    <scope>NUCLEOTIDE SEQUENCE [LARGE SCALE GENOMIC DNA]</scope>
    <source>
        <strain evidence="8">CCUG 56698</strain>
    </source>
</reference>
<comment type="caution">
    <text evidence="7">The sequence shown here is derived from an EMBL/GenBank/DDBJ whole genome shotgun (WGS) entry which is preliminary data.</text>
</comment>
<evidence type="ECO:0000313" key="8">
    <source>
        <dbReference type="Proteomes" id="UP001596527"/>
    </source>
</evidence>
<evidence type="ECO:0000259" key="6">
    <source>
        <dbReference type="Pfam" id="PF00724"/>
    </source>
</evidence>
<dbReference type="CDD" id="cd02932">
    <property type="entry name" value="OYE_YqiM_FMN"/>
    <property type="match status" value="1"/>
</dbReference>
<keyword evidence="8" id="KW-1185">Reference proteome</keyword>
<comment type="cofactor">
    <cofactor evidence="1">
        <name>FMN</name>
        <dbReference type="ChEBI" id="CHEBI:58210"/>
    </cofactor>
</comment>
<evidence type="ECO:0000256" key="5">
    <source>
        <dbReference type="ARBA" id="ARBA00023002"/>
    </source>
</evidence>
<dbReference type="PANTHER" id="PTHR43303:SF4">
    <property type="entry name" value="NADPH DEHYDROGENASE C23G7.10C-RELATED"/>
    <property type="match status" value="1"/>
</dbReference>
<keyword evidence="3" id="KW-0288">FMN</keyword>
<organism evidence="7 8">
    <name type="scientific">Schaalia naturae</name>
    <dbReference type="NCBI Taxonomy" id="635203"/>
    <lineage>
        <taxon>Bacteria</taxon>
        <taxon>Bacillati</taxon>
        <taxon>Actinomycetota</taxon>
        <taxon>Actinomycetes</taxon>
        <taxon>Actinomycetales</taxon>
        <taxon>Actinomycetaceae</taxon>
        <taxon>Schaalia</taxon>
    </lineage>
</organism>
<sequence>MTTTLFEPITVRGMEVRNRLWVPPMCQYTVEKRDGIPTPWHLVHYAGMARGGAGAIIVESTGVVPEGRISPNDLGLWNREQQEAFRPVVEAVHAAGARLGIQLQHAGRKASTYREWGVARPGGSVPEGDGGWQTFGPSATSFPGLAEPEALDEAGIRGIVSAFAGAARRAVDAGFDFVQVHGAHGYLVHQFLSPLSNARDDRYGGSLENRARLLLEIVDAIRAELGDAVPVMVRLSASEWVDGGFDVEEACTVVKWLGEHGADMVDISSGGNVARAPIPVGPGYQVPLATAVKHSTGMPTSAVGMIEHPWQAEQIVATGLADAVMVGRAFLRDPSFALRAARALGAEVDYIPEPYARAYRQHQQLL</sequence>
<feature type="domain" description="NADH:flavin oxidoreductase/NADH oxidase N-terminal" evidence="6">
    <location>
        <begin position="5"/>
        <end position="343"/>
    </location>
</feature>
<dbReference type="RefSeq" id="WP_380973042.1">
    <property type="nucleotide sequence ID" value="NZ_JBHTEF010000001.1"/>
</dbReference>
<dbReference type="Proteomes" id="UP001596527">
    <property type="component" value="Unassembled WGS sequence"/>
</dbReference>
<dbReference type="InterPro" id="IPR044152">
    <property type="entry name" value="YqjM-like"/>
</dbReference>
<keyword evidence="2" id="KW-0285">Flavoprotein</keyword>
<accession>A0ABW2SKT4</accession>
<evidence type="ECO:0000313" key="7">
    <source>
        <dbReference type="EMBL" id="MFC7580707.1"/>
    </source>
</evidence>
<dbReference type="InterPro" id="IPR001155">
    <property type="entry name" value="OxRdtase_FMN_N"/>
</dbReference>
<proteinExistence type="predicted"/>
<evidence type="ECO:0000256" key="4">
    <source>
        <dbReference type="ARBA" id="ARBA00022857"/>
    </source>
</evidence>
<protein>
    <submittedName>
        <fullName evidence="7">NADH:flavin oxidoreductase/NADH oxidase</fullName>
    </submittedName>
</protein>
<dbReference type="InterPro" id="IPR013785">
    <property type="entry name" value="Aldolase_TIM"/>
</dbReference>
<evidence type="ECO:0000256" key="1">
    <source>
        <dbReference type="ARBA" id="ARBA00001917"/>
    </source>
</evidence>
<dbReference type="SUPFAM" id="SSF51395">
    <property type="entry name" value="FMN-linked oxidoreductases"/>
    <property type="match status" value="1"/>
</dbReference>
<name>A0ABW2SKT4_9ACTO</name>
<evidence type="ECO:0000256" key="3">
    <source>
        <dbReference type="ARBA" id="ARBA00022643"/>
    </source>
</evidence>
<dbReference type="Pfam" id="PF00724">
    <property type="entry name" value="Oxidored_FMN"/>
    <property type="match status" value="1"/>
</dbReference>
<evidence type="ECO:0000256" key="2">
    <source>
        <dbReference type="ARBA" id="ARBA00022630"/>
    </source>
</evidence>
<gene>
    <name evidence="7" type="ORF">ACFQWG_05735</name>
</gene>
<dbReference type="PANTHER" id="PTHR43303">
    <property type="entry name" value="NADPH DEHYDROGENASE C23G7.10C-RELATED"/>
    <property type="match status" value="1"/>
</dbReference>
<keyword evidence="5" id="KW-0560">Oxidoreductase</keyword>